<reference evidence="1 2" key="1">
    <citation type="submission" date="2017-07" db="EMBL/GenBank/DDBJ databases">
        <title>A draft genome sequence of Komagataeibacter xylinus LMG 1515.</title>
        <authorList>
            <person name="Skraban J."/>
            <person name="Cleenwerck I."/>
            <person name="Vandamme P."/>
            <person name="Trcek J."/>
        </authorList>
    </citation>
    <scope>NUCLEOTIDE SEQUENCE [LARGE SCALE GENOMIC DNA]</scope>
    <source>
        <strain evidence="1 2">LMG 1515</strain>
    </source>
</reference>
<accession>A0A318PIW8</accession>
<dbReference type="InterPro" id="IPR009323">
    <property type="entry name" value="DUF979"/>
</dbReference>
<dbReference type="STRING" id="1220579.GCA_001571345_02850"/>
<dbReference type="OrthoDB" id="1689651at2"/>
<gene>
    <name evidence="1" type="ORF">CFR75_15365</name>
</gene>
<evidence type="ECO:0000313" key="1">
    <source>
        <dbReference type="EMBL" id="PYD55642.1"/>
    </source>
</evidence>
<protein>
    <submittedName>
        <fullName evidence="1">Uncharacterized protein</fullName>
    </submittedName>
</protein>
<proteinExistence type="predicted"/>
<evidence type="ECO:0000313" key="2">
    <source>
        <dbReference type="Proteomes" id="UP000248257"/>
    </source>
</evidence>
<dbReference type="EMBL" id="NKUC01000059">
    <property type="protein sequence ID" value="PYD55642.1"/>
    <property type="molecule type" value="Genomic_DNA"/>
</dbReference>
<organism evidence="1 2">
    <name type="scientific">Komagataeibacter xylinus</name>
    <name type="common">Gluconacetobacter xylinus</name>
    <dbReference type="NCBI Taxonomy" id="28448"/>
    <lineage>
        <taxon>Bacteria</taxon>
        <taxon>Pseudomonadati</taxon>
        <taxon>Pseudomonadota</taxon>
        <taxon>Alphaproteobacteria</taxon>
        <taxon>Acetobacterales</taxon>
        <taxon>Acetobacteraceae</taxon>
        <taxon>Komagataeibacter</taxon>
    </lineage>
</organism>
<dbReference type="AlphaFoldDB" id="A0A318PIW8"/>
<keyword evidence="2" id="KW-1185">Reference proteome</keyword>
<dbReference type="Pfam" id="PF06166">
    <property type="entry name" value="DUF979"/>
    <property type="match status" value="1"/>
</dbReference>
<dbReference type="Proteomes" id="UP000248257">
    <property type="component" value="Unassembled WGS sequence"/>
</dbReference>
<sequence>MIGIDCIYTGLGCFFLYAGGRSLCSGFTFRSILESIFWTLYGLNFLLGNLFSDFANGLLVLLLTALATGMACVPKSKVIAASPDTPRTTPQASLPAASADKQPSSLLFVPLLSVPLFVVILTWSGTSVHWGALPLIDPQRLSQVAYVIAVMIGLGVAYAIIRPRLLTPFNEGVRLSRQVGWPVLLPQMLAALGGVYMAAGLNTSLSHMIEHILPSGAPLCATLAYTGGTALLTMLIGNAFAAFPVTFGAIGLPFLVTGFGASAAMVAAIGMLAGFCGTLVTPMAVNFNIVPVSLLELHDRYAVIRTQATTALILFIGNTLLLYLMIRL</sequence>
<comment type="caution">
    <text evidence="1">The sequence shown here is derived from an EMBL/GenBank/DDBJ whole genome shotgun (WGS) entry which is preliminary data.</text>
</comment>
<name>A0A318PIW8_KOMXY</name>
<dbReference type="RefSeq" id="WP_082770885.1">
    <property type="nucleotide sequence ID" value="NZ_CBCRXN010000068.1"/>
</dbReference>